<organism evidence="3 4">
    <name type="scientific">Roseibium denhamense</name>
    <dbReference type="NCBI Taxonomy" id="76305"/>
    <lineage>
        <taxon>Bacteria</taxon>
        <taxon>Pseudomonadati</taxon>
        <taxon>Pseudomonadota</taxon>
        <taxon>Alphaproteobacteria</taxon>
        <taxon>Hyphomicrobiales</taxon>
        <taxon>Stappiaceae</taxon>
        <taxon>Roseibium</taxon>
    </lineage>
</organism>
<keyword evidence="4" id="KW-1185">Reference proteome</keyword>
<dbReference type="RefSeq" id="WP_208996865.1">
    <property type="nucleotide sequence ID" value="NZ_BAAAEA010000001.1"/>
</dbReference>
<dbReference type="Gene3D" id="2.30.110.10">
    <property type="entry name" value="Electron Transport, Fmn-binding Protein, Chain A"/>
    <property type="match status" value="1"/>
</dbReference>
<keyword evidence="1" id="KW-0560">Oxidoreductase</keyword>
<evidence type="ECO:0000313" key="3">
    <source>
        <dbReference type="EMBL" id="SMP00825.1"/>
    </source>
</evidence>
<dbReference type="PANTHER" id="PTHR30466:SF1">
    <property type="entry name" value="FMN REDUCTASE (NADH) RUTF"/>
    <property type="match status" value="1"/>
</dbReference>
<protein>
    <submittedName>
        <fullName evidence="3">Flavin reductase</fullName>
    </submittedName>
</protein>
<evidence type="ECO:0000259" key="2">
    <source>
        <dbReference type="SMART" id="SM00903"/>
    </source>
</evidence>
<sequence>MSNEASPLSTQASLPLDTQAFREAMSRIAAAVHVVTTNGSAGRAGATVSAACSVTDEPPSILICLNRKTRIHAALLANKCFCLNTLSDEHEPISNVFAGREELGMDARFQSGRWTELATGCPALDTARLSVDCEVHSVQDVGTHSIIVGTVVDIRMTDQAGSLIYVRRGYKSLDR</sequence>
<evidence type="ECO:0000256" key="1">
    <source>
        <dbReference type="ARBA" id="ARBA00023002"/>
    </source>
</evidence>
<dbReference type="PANTHER" id="PTHR30466">
    <property type="entry name" value="FLAVIN REDUCTASE"/>
    <property type="match status" value="1"/>
</dbReference>
<dbReference type="Pfam" id="PF01613">
    <property type="entry name" value="Flavin_Reduct"/>
    <property type="match status" value="1"/>
</dbReference>
<proteinExistence type="predicted"/>
<gene>
    <name evidence="3" type="ORF">SAMN06265374_0274</name>
</gene>
<dbReference type="Proteomes" id="UP001157914">
    <property type="component" value="Unassembled WGS sequence"/>
</dbReference>
<name>A0ABY1N6F7_9HYPH</name>
<dbReference type="InterPro" id="IPR002563">
    <property type="entry name" value="Flavin_Rdtase-like_dom"/>
</dbReference>
<dbReference type="InterPro" id="IPR012349">
    <property type="entry name" value="Split_barrel_FMN-bd"/>
</dbReference>
<dbReference type="InterPro" id="IPR050268">
    <property type="entry name" value="NADH-dep_flavin_reductase"/>
</dbReference>
<reference evidence="3 4" key="1">
    <citation type="submission" date="2017-05" db="EMBL/GenBank/DDBJ databases">
        <authorList>
            <person name="Varghese N."/>
            <person name="Submissions S."/>
        </authorList>
    </citation>
    <scope>NUCLEOTIDE SEQUENCE [LARGE SCALE GENOMIC DNA]</scope>
    <source>
        <strain evidence="3 4">DSM 15949</strain>
    </source>
</reference>
<dbReference type="SUPFAM" id="SSF50475">
    <property type="entry name" value="FMN-binding split barrel"/>
    <property type="match status" value="1"/>
</dbReference>
<accession>A0ABY1N6F7</accession>
<comment type="caution">
    <text evidence="3">The sequence shown here is derived from an EMBL/GenBank/DDBJ whole genome shotgun (WGS) entry which is preliminary data.</text>
</comment>
<dbReference type="EMBL" id="FXTT01000001">
    <property type="protein sequence ID" value="SMP00825.1"/>
    <property type="molecule type" value="Genomic_DNA"/>
</dbReference>
<feature type="domain" description="Flavin reductase like" evidence="2">
    <location>
        <begin position="25"/>
        <end position="172"/>
    </location>
</feature>
<dbReference type="SMART" id="SM00903">
    <property type="entry name" value="Flavin_Reduct"/>
    <property type="match status" value="1"/>
</dbReference>
<evidence type="ECO:0000313" key="4">
    <source>
        <dbReference type="Proteomes" id="UP001157914"/>
    </source>
</evidence>